<dbReference type="EMBL" id="VFQC01000001">
    <property type="protein sequence ID" value="TQN31897.1"/>
    <property type="molecule type" value="Genomic_DNA"/>
</dbReference>
<sequence>MTERKPPHLSFESWVDKQVREATERGEFDNLPGEGKPLPDIDRPYDDLWWVRKKARQENVSCLPPALALRREAEDAIAAAHRAGSEAEVRRIVADINDRIRAALKRPTSGPPVTLMPFDADRVVAQWRDQRSG</sequence>
<name>A0A543NJA4_9ACTN</name>
<dbReference type="InterPro" id="IPR018961">
    <property type="entry name" value="DnaJ_homolog_subfam-C_membr-28"/>
</dbReference>
<dbReference type="Proteomes" id="UP000317422">
    <property type="component" value="Unassembled WGS sequence"/>
</dbReference>
<evidence type="ECO:0000313" key="2">
    <source>
        <dbReference type="EMBL" id="TQN31897.1"/>
    </source>
</evidence>
<gene>
    <name evidence="2" type="ORF">FHX37_1818</name>
</gene>
<organism evidence="2 3">
    <name type="scientific">Haloactinospora alba</name>
    <dbReference type="NCBI Taxonomy" id="405555"/>
    <lineage>
        <taxon>Bacteria</taxon>
        <taxon>Bacillati</taxon>
        <taxon>Actinomycetota</taxon>
        <taxon>Actinomycetes</taxon>
        <taxon>Streptosporangiales</taxon>
        <taxon>Nocardiopsidaceae</taxon>
        <taxon>Haloactinospora</taxon>
    </lineage>
</organism>
<protein>
    <submittedName>
        <fullName evidence="2">Uncharacterized protein DUF1992</fullName>
    </submittedName>
</protein>
<dbReference type="AlphaFoldDB" id="A0A543NJA4"/>
<evidence type="ECO:0000313" key="3">
    <source>
        <dbReference type="Proteomes" id="UP000317422"/>
    </source>
</evidence>
<dbReference type="RefSeq" id="WP_141923480.1">
    <property type="nucleotide sequence ID" value="NZ_VFQC01000001.1"/>
</dbReference>
<comment type="caution">
    <text evidence="2">The sequence shown here is derived from an EMBL/GenBank/DDBJ whole genome shotgun (WGS) entry which is preliminary data.</text>
</comment>
<keyword evidence="3" id="KW-1185">Reference proteome</keyword>
<accession>A0A543NJA4</accession>
<feature type="domain" description="DnaJ homologue subfamily C member 28 conserved" evidence="1">
    <location>
        <begin position="14"/>
        <end position="79"/>
    </location>
</feature>
<proteinExistence type="predicted"/>
<evidence type="ECO:0000259" key="1">
    <source>
        <dbReference type="Pfam" id="PF09350"/>
    </source>
</evidence>
<dbReference type="Pfam" id="PF09350">
    <property type="entry name" value="DJC28_CD"/>
    <property type="match status" value="1"/>
</dbReference>
<reference evidence="2 3" key="1">
    <citation type="submission" date="2019-06" db="EMBL/GenBank/DDBJ databases">
        <title>Sequencing the genomes of 1000 actinobacteria strains.</title>
        <authorList>
            <person name="Klenk H.-P."/>
        </authorList>
    </citation>
    <scope>NUCLEOTIDE SEQUENCE [LARGE SCALE GENOMIC DNA]</scope>
    <source>
        <strain evidence="2 3">DSM 45015</strain>
    </source>
</reference>
<dbReference type="OrthoDB" id="3395286at2"/>